<evidence type="ECO:0000313" key="2">
    <source>
        <dbReference type="Proteomes" id="UP000780801"/>
    </source>
</evidence>
<proteinExistence type="predicted"/>
<organism evidence="1 2">
    <name type="scientific">Lunasporangiospora selenospora</name>
    <dbReference type="NCBI Taxonomy" id="979761"/>
    <lineage>
        <taxon>Eukaryota</taxon>
        <taxon>Fungi</taxon>
        <taxon>Fungi incertae sedis</taxon>
        <taxon>Mucoromycota</taxon>
        <taxon>Mortierellomycotina</taxon>
        <taxon>Mortierellomycetes</taxon>
        <taxon>Mortierellales</taxon>
        <taxon>Mortierellaceae</taxon>
        <taxon>Lunasporangiospora</taxon>
    </lineage>
</organism>
<keyword evidence="2" id="KW-1185">Reference proteome</keyword>
<comment type="caution">
    <text evidence="1">The sequence shown here is derived from an EMBL/GenBank/DDBJ whole genome shotgun (WGS) entry which is preliminary data.</text>
</comment>
<gene>
    <name evidence="1" type="ORF">BGW38_007689</name>
</gene>
<dbReference type="AlphaFoldDB" id="A0A9P6K9Y4"/>
<sequence length="88" mass="10082">MCIFTKNFRSSSNLNAPPLAKFSFIVDFKTNTIAAAVSNEYNEELRIKITADFMPKTYLATLMPGQDDLFNWDIDFNQAKGLIKKQMH</sequence>
<dbReference type="Proteomes" id="UP000780801">
    <property type="component" value="Unassembled WGS sequence"/>
</dbReference>
<evidence type="ECO:0000313" key="1">
    <source>
        <dbReference type="EMBL" id="KAF9577238.1"/>
    </source>
</evidence>
<name>A0A9P6K9Y4_9FUNG</name>
<accession>A0A9P6K9Y4</accession>
<dbReference type="EMBL" id="JAABOA010005106">
    <property type="protein sequence ID" value="KAF9577238.1"/>
    <property type="molecule type" value="Genomic_DNA"/>
</dbReference>
<reference evidence="1" key="1">
    <citation type="journal article" date="2020" name="Fungal Divers.">
        <title>Resolving the Mortierellaceae phylogeny through synthesis of multi-gene phylogenetics and phylogenomics.</title>
        <authorList>
            <person name="Vandepol N."/>
            <person name="Liber J."/>
            <person name="Desiro A."/>
            <person name="Na H."/>
            <person name="Kennedy M."/>
            <person name="Barry K."/>
            <person name="Grigoriev I.V."/>
            <person name="Miller A.N."/>
            <person name="O'Donnell K."/>
            <person name="Stajich J.E."/>
            <person name="Bonito G."/>
        </authorList>
    </citation>
    <scope>NUCLEOTIDE SEQUENCE</scope>
    <source>
        <strain evidence="1">KOD1015</strain>
    </source>
</reference>
<feature type="non-terminal residue" evidence="1">
    <location>
        <position position="88"/>
    </location>
</feature>
<protein>
    <submittedName>
        <fullName evidence="1">Uncharacterized protein</fullName>
    </submittedName>
</protein>